<evidence type="ECO:0000256" key="6">
    <source>
        <dbReference type="ARBA" id="ARBA00023136"/>
    </source>
</evidence>
<evidence type="ECO:0000256" key="8">
    <source>
        <dbReference type="SAM" id="SignalP"/>
    </source>
</evidence>
<feature type="transmembrane region" description="Helical" evidence="7">
    <location>
        <begin position="232"/>
        <end position="252"/>
    </location>
</feature>
<evidence type="ECO:0000313" key="12">
    <source>
        <dbReference type="EMBL" id="XBO39439.1"/>
    </source>
</evidence>
<dbReference type="InterPro" id="IPR049142">
    <property type="entry name" value="MS_channel_1st"/>
</dbReference>
<dbReference type="Pfam" id="PF21088">
    <property type="entry name" value="MS_channel_1st"/>
    <property type="match status" value="1"/>
</dbReference>
<proteinExistence type="inferred from homology"/>
<evidence type="ECO:0000259" key="9">
    <source>
        <dbReference type="Pfam" id="PF00924"/>
    </source>
</evidence>
<feature type="transmembrane region" description="Helical" evidence="7">
    <location>
        <begin position="338"/>
        <end position="354"/>
    </location>
</feature>
<dbReference type="PANTHER" id="PTHR30460:SF0">
    <property type="entry name" value="MODERATE CONDUCTANCE MECHANOSENSITIVE CHANNEL YBIO"/>
    <property type="match status" value="1"/>
</dbReference>
<dbReference type="AlphaFoldDB" id="A0AAU7JH27"/>
<dbReference type="InterPro" id="IPR011066">
    <property type="entry name" value="MscS_channel_C_sf"/>
</dbReference>
<evidence type="ECO:0000256" key="1">
    <source>
        <dbReference type="ARBA" id="ARBA00004651"/>
    </source>
</evidence>
<feature type="domain" description="Mechanosensitive ion channel MscS" evidence="9">
    <location>
        <begin position="543"/>
        <end position="608"/>
    </location>
</feature>
<dbReference type="SUPFAM" id="SSF82689">
    <property type="entry name" value="Mechanosensitive channel protein MscS (YggB), C-terminal domain"/>
    <property type="match status" value="1"/>
</dbReference>
<feature type="domain" description="Mechanosensitive ion channel MscS C-terminal" evidence="10">
    <location>
        <begin position="614"/>
        <end position="701"/>
    </location>
</feature>
<dbReference type="Gene3D" id="2.30.30.60">
    <property type="match status" value="1"/>
</dbReference>
<dbReference type="Gene3D" id="3.30.70.100">
    <property type="match status" value="1"/>
</dbReference>
<feature type="transmembrane region" description="Helical" evidence="7">
    <location>
        <begin position="273"/>
        <end position="295"/>
    </location>
</feature>
<name>A0AAU7JH27_9HYPH</name>
<evidence type="ECO:0000256" key="4">
    <source>
        <dbReference type="ARBA" id="ARBA00022692"/>
    </source>
</evidence>
<accession>A0AAU7JH27</accession>
<dbReference type="Pfam" id="PF21082">
    <property type="entry name" value="MS_channel_3rd"/>
    <property type="match status" value="1"/>
</dbReference>
<organism evidence="12">
    <name type="scientific">Alsobacter sp. KACC 23698</name>
    <dbReference type="NCBI Taxonomy" id="3149229"/>
    <lineage>
        <taxon>Bacteria</taxon>
        <taxon>Pseudomonadati</taxon>
        <taxon>Pseudomonadota</taxon>
        <taxon>Alphaproteobacteria</taxon>
        <taxon>Hyphomicrobiales</taxon>
        <taxon>Alsobacteraceae</taxon>
        <taxon>Alsobacter</taxon>
    </lineage>
</organism>
<feature type="chain" id="PRO_5043986195" evidence="8">
    <location>
        <begin position="25"/>
        <end position="744"/>
    </location>
</feature>
<sequence length="744" mass="79218">MPPFALLLAAALSLSALFATPLRAAEPAPPIRVIIEVPNDDAGRAFLADKISPHLPPSGAGAGAAASGSGGAAPTIAPGASAGAGAPASAMPQTMFSGSASGDFSFMAANELQKLRQRARALIAAAPGVPDDIALSASSFVLSRGSIDWLQLALASGLLLLGGVAGQRLAWWASRGLLNRLLESPGDTVRERLRLHGMRVTLGLFVLAAFLLGCIAAFVLVPWPPVIRETVLILLAYVAVIRLAQAFGRVVIAPGARHDYFRVVPLSQPVAWFWYRTLMLFVVIVGGGFATLSLLNIMGVSLLSKQVIVSIWFTLLALTLLARLVARVRMQADPPTRLSVVLTATLIVSAWILGSLHLKQLFWTLIVVSLVPLTMRLVRASIRNIVRPEETARAGDSSALAWAVVVEKATRVVVVILCASALADIWAIDVTDIAMGESIFTRAVRAAIRVIIIMLVADLVWKLVRALIDGRLDDGVASAHDDSAEGRKRSRLNTLLPILRNFIFAILVGVAFLMVLDSMGIQIGPLLAGAGVLGIAVGFGAQTLVKDIISGIFYLLDDAFRVGEYITAGSYKGTVESFSLRSVKLRHHRGPITTVPFGVLGAVQNLSRDWVIDKFSIGLTYDTDLDRVKKIVKDIGKQLAADPEFGPHIIEPLKMQGVEQLGDFSIEVRLKMMTKPGEQFVIRRTAYGLLKKAFEQNGIRFAFPTVQVAGGNGGGGEQAIGAAAQRLLDVRQQQATAAATQPAA</sequence>
<comment type="subcellular location">
    <subcellularLocation>
        <location evidence="1">Cell membrane</location>
        <topology evidence="1">Multi-pass membrane protein</topology>
    </subcellularLocation>
</comment>
<feature type="transmembrane region" description="Helical" evidence="7">
    <location>
        <begin position="200"/>
        <end position="220"/>
    </location>
</feature>
<dbReference type="RefSeq" id="WP_406856282.1">
    <property type="nucleotide sequence ID" value="NZ_CP157484.1"/>
</dbReference>
<feature type="transmembrane region" description="Helical" evidence="7">
    <location>
        <begin position="498"/>
        <end position="516"/>
    </location>
</feature>
<dbReference type="SUPFAM" id="SSF50182">
    <property type="entry name" value="Sm-like ribonucleoproteins"/>
    <property type="match status" value="1"/>
</dbReference>
<keyword evidence="6 7" id="KW-0472">Membrane</keyword>
<dbReference type="InterPro" id="IPR011014">
    <property type="entry name" value="MscS_channel_TM-2"/>
</dbReference>
<evidence type="ECO:0000256" key="7">
    <source>
        <dbReference type="SAM" id="Phobius"/>
    </source>
</evidence>
<dbReference type="InterPro" id="IPR010920">
    <property type="entry name" value="LSM_dom_sf"/>
</dbReference>
<dbReference type="Pfam" id="PF00924">
    <property type="entry name" value="MS_channel_2nd"/>
    <property type="match status" value="1"/>
</dbReference>
<dbReference type="InterPro" id="IPR045276">
    <property type="entry name" value="YbiO_bact"/>
</dbReference>
<comment type="similarity">
    <text evidence="2">Belongs to the MscS (TC 1.A.23) family.</text>
</comment>
<protein>
    <submittedName>
        <fullName evidence="12">Mechanosensitive ion channel family protein</fullName>
    </submittedName>
</protein>
<keyword evidence="8" id="KW-0732">Signal</keyword>
<feature type="transmembrane region" description="Helical" evidence="7">
    <location>
        <begin position="360"/>
        <end position="378"/>
    </location>
</feature>
<feature type="domain" description="Mechanosensitive ion channel transmembrane helices 2/3" evidence="11">
    <location>
        <begin position="503"/>
        <end position="542"/>
    </location>
</feature>
<reference evidence="12" key="1">
    <citation type="submission" date="2024-05" db="EMBL/GenBank/DDBJ databases">
        <authorList>
            <person name="Kim S."/>
            <person name="Heo J."/>
            <person name="Choi H."/>
            <person name="Choi Y."/>
            <person name="Kwon S.-W."/>
            <person name="Kim Y."/>
        </authorList>
    </citation>
    <scope>NUCLEOTIDE SEQUENCE</scope>
    <source>
        <strain evidence="12">KACC 23698</strain>
    </source>
</reference>
<feature type="transmembrane region" description="Helical" evidence="7">
    <location>
        <begin position="307"/>
        <end position="326"/>
    </location>
</feature>
<dbReference type="InterPro" id="IPR023408">
    <property type="entry name" value="MscS_beta-dom_sf"/>
</dbReference>
<dbReference type="Gene3D" id="1.10.287.1260">
    <property type="match status" value="1"/>
</dbReference>
<keyword evidence="3" id="KW-1003">Cell membrane</keyword>
<feature type="transmembrane region" description="Helical" evidence="7">
    <location>
        <begin position="443"/>
        <end position="461"/>
    </location>
</feature>
<dbReference type="GO" id="GO:0005886">
    <property type="term" value="C:plasma membrane"/>
    <property type="evidence" value="ECO:0007669"/>
    <property type="project" value="UniProtKB-SubCell"/>
</dbReference>
<dbReference type="PANTHER" id="PTHR30460">
    <property type="entry name" value="MODERATE CONDUCTANCE MECHANOSENSITIVE CHANNEL YBIO"/>
    <property type="match status" value="1"/>
</dbReference>
<dbReference type="EMBL" id="CP157484">
    <property type="protein sequence ID" value="XBO39439.1"/>
    <property type="molecule type" value="Genomic_DNA"/>
</dbReference>
<dbReference type="InterPro" id="IPR006685">
    <property type="entry name" value="MscS_channel_2nd"/>
</dbReference>
<evidence type="ECO:0000256" key="3">
    <source>
        <dbReference type="ARBA" id="ARBA00022475"/>
    </source>
</evidence>
<dbReference type="GO" id="GO:0008381">
    <property type="term" value="F:mechanosensitive monoatomic ion channel activity"/>
    <property type="evidence" value="ECO:0007669"/>
    <property type="project" value="InterPro"/>
</dbReference>
<evidence type="ECO:0000256" key="5">
    <source>
        <dbReference type="ARBA" id="ARBA00022989"/>
    </source>
</evidence>
<evidence type="ECO:0000259" key="10">
    <source>
        <dbReference type="Pfam" id="PF21082"/>
    </source>
</evidence>
<feature type="signal peptide" evidence="8">
    <location>
        <begin position="1"/>
        <end position="24"/>
    </location>
</feature>
<evidence type="ECO:0000256" key="2">
    <source>
        <dbReference type="ARBA" id="ARBA00008017"/>
    </source>
</evidence>
<dbReference type="InterPro" id="IPR049278">
    <property type="entry name" value="MS_channel_C"/>
</dbReference>
<feature type="transmembrane region" description="Helical" evidence="7">
    <location>
        <begin position="149"/>
        <end position="171"/>
    </location>
</feature>
<keyword evidence="4 7" id="KW-0812">Transmembrane</keyword>
<evidence type="ECO:0000259" key="11">
    <source>
        <dbReference type="Pfam" id="PF21088"/>
    </source>
</evidence>
<feature type="transmembrane region" description="Helical" evidence="7">
    <location>
        <begin position="522"/>
        <end position="545"/>
    </location>
</feature>
<dbReference type="SUPFAM" id="SSF82861">
    <property type="entry name" value="Mechanosensitive channel protein MscS (YggB), transmembrane region"/>
    <property type="match status" value="1"/>
</dbReference>
<gene>
    <name evidence="12" type="ORF">ABEG18_01230</name>
</gene>
<keyword evidence="5 7" id="KW-1133">Transmembrane helix</keyword>